<accession>A0A1G1UXB6</accession>
<dbReference type="Proteomes" id="UP000177967">
    <property type="component" value="Unassembled WGS sequence"/>
</dbReference>
<proteinExistence type="inferred from homology"/>
<evidence type="ECO:0000256" key="1">
    <source>
        <dbReference type="ARBA" id="ARBA00009179"/>
    </source>
</evidence>
<dbReference type="Pfam" id="PF17820">
    <property type="entry name" value="PDZ_6"/>
    <property type="match status" value="1"/>
</dbReference>
<evidence type="ECO:0000256" key="3">
    <source>
        <dbReference type="ARBA" id="ARBA00022801"/>
    </source>
</evidence>
<dbReference type="GO" id="GO:0007165">
    <property type="term" value="P:signal transduction"/>
    <property type="evidence" value="ECO:0007669"/>
    <property type="project" value="TreeGrafter"/>
</dbReference>
<keyword evidence="6" id="KW-1133">Transmembrane helix</keyword>
<dbReference type="CDD" id="cd06782">
    <property type="entry name" value="cpPDZ_CPP-like"/>
    <property type="match status" value="1"/>
</dbReference>
<dbReference type="InterPro" id="IPR036034">
    <property type="entry name" value="PDZ_sf"/>
</dbReference>
<dbReference type="SUPFAM" id="SSF52096">
    <property type="entry name" value="ClpP/crotonase"/>
    <property type="match status" value="1"/>
</dbReference>
<dbReference type="InterPro" id="IPR041489">
    <property type="entry name" value="PDZ_6"/>
</dbReference>
<evidence type="ECO:0000259" key="8">
    <source>
        <dbReference type="SMART" id="SM00245"/>
    </source>
</evidence>
<reference evidence="9 10" key="1">
    <citation type="journal article" date="2016" name="Nat. Commun.">
        <title>Thousands of microbial genomes shed light on interconnected biogeochemical processes in an aquifer system.</title>
        <authorList>
            <person name="Anantharaman K."/>
            <person name="Brown C.T."/>
            <person name="Hug L.A."/>
            <person name="Sharon I."/>
            <person name="Castelle C.J."/>
            <person name="Probst A.J."/>
            <person name="Thomas B.C."/>
            <person name="Singh A."/>
            <person name="Wilkins M.J."/>
            <person name="Karaoz U."/>
            <person name="Brodie E.L."/>
            <person name="Williams K.H."/>
            <person name="Hubbard S.S."/>
            <person name="Banfield J.F."/>
        </authorList>
    </citation>
    <scope>NUCLEOTIDE SEQUENCE [LARGE SCALE GENOMIC DNA]</scope>
</reference>
<dbReference type="SUPFAM" id="SSF50156">
    <property type="entry name" value="PDZ domain-like"/>
    <property type="match status" value="1"/>
</dbReference>
<keyword evidence="2 5" id="KW-0645">Protease</keyword>
<dbReference type="EMBL" id="MHBW01000035">
    <property type="protein sequence ID" value="OGY07774.1"/>
    <property type="molecule type" value="Genomic_DNA"/>
</dbReference>
<dbReference type="InterPro" id="IPR055210">
    <property type="entry name" value="CtpA/B_N"/>
</dbReference>
<dbReference type="Gene3D" id="3.30.750.44">
    <property type="match status" value="1"/>
</dbReference>
<dbReference type="GO" id="GO:0008236">
    <property type="term" value="F:serine-type peptidase activity"/>
    <property type="evidence" value="ECO:0007669"/>
    <property type="project" value="UniProtKB-KW"/>
</dbReference>
<keyword evidence="4 5" id="KW-0720">Serine protease</keyword>
<dbReference type="NCBIfam" id="TIGR00225">
    <property type="entry name" value="prc"/>
    <property type="match status" value="1"/>
</dbReference>
<evidence type="ECO:0000256" key="5">
    <source>
        <dbReference type="RuleBase" id="RU004404"/>
    </source>
</evidence>
<evidence type="ECO:0000256" key="2">
    <source>
        <dbReference type="ARBA" id="ARBA00022670"/>
    </source>
</evidence>
<dbReference type="GO" id="GO:0004175">
    <property type="term" value="F:endopeptidase activity"/>
    <property type="evidence" value="ECO:0007669"/>
    <property type="project" value="TreeGrafter"/>
</dbReference>
<dbReference type="PANTHER" id="PTHR32060">
    <property type="entry name" value="TAIL-SPECIFIC PROTEASE"/>
    <property type="match status" value="1"/>
</dbReference>
<dbReference type="FunFam" id="2.30.42.10:FF:000063">
    <property type="entry name" value="Peptidase, S41 family"/>
    <property type="match status" value="1"/>
</dbReference>
<dbReference type="PANTHER" id="PTHR32060:SF30">
    <property type="entry name" value="CARBOXY-TERMINAL PROCESSING PROTEASE CTPA"/>
    <property type="match status" value="1"/>
</dbReference>
<feature type="transmembrane region" description="Helical" evidence="6">
    <location>
        <begin position="12"/>
        <end position="29"/>
    </location>
</feature>
<dbReference type="Pfam" id="PF03572">
    <property type="entry name" value="Peptidase_S41"/>
    <property type="match status" value="1"/>
</dbReference>
<evidence type="ECO:0008006" key="11">
    <source>
        <dbReference type="Google" id="ProtNLM"/>
    </source>
</evidence>
<protein>
    <recommendedName>
        <fullName evidence="11">PDZ domain-containing protein</fullName>
    </recommendedName>
</protein>
<name>A0A1G1UXB6_9BACT</name>
<keyword evidence="3 5" id="KW-0378">Hydrolase</keyword>
<comment type="similarity">
    <text evidence="1 5">Belongs to the peptidase S41A family.</text>
</comment>
<evidence type="ECO:0000313" key="9">
    <source>
        <dbReference type="EMBL" id="OGY07774.1"/>
    </source>
</evidence>
<dbReference type="CDD" id="cd07560">
    <property type="entry name" value="Peptidase_S41_CPP"/>
    <property type="match status" value="1"/>
</dbReference>
<dbReference type="GO" id="GO:0030288">
    <property type="term" value="C:outer membrane-bounded periplasmic space"/>
    <property type="evidence" value="ECO:0007669"/>
    <property type="project" value="TreeGrafter"/>
</dbReference>
<dbReference type="InterPro" id="IPR005151">
    <property type="entry name" value="Tail-specific_protease"/>
</dbReference>
<dbReference type="GO" id="GO:0006508">
    <property type="term" value="P:proteolysis"/>
    <property type="evidence" value="ECO:0007669"/>
    <property type="project" value="UniProtKB-KW"/>
</dbReference>
<evidence type="ECO:0000256" key="4">
    <source>
        <dbReference type="ARBA" id="ARBA00022825"/>
    </source>
</evidence>
<organism evidence="9 10">
    <name type="scientific">Candidatus Blackburnbacteria bacterium RIFCSPHIGHO2_01_FULL_43_15b</name>
    <dbReference type="NCBI Taxonomy" id="1797513"/>
    <lineage>
        <taxon>Bacteria</taxon>
        <taxon>Candidatus Blackburniibacteriota</taxon>
    </lineage>
</organism>
<evidence type="ECO:0000259" key="7">
    <source>
        <dbReference type="SMART" id="SM00228"/>
    </source>
</evidence>
<feature type="domain" description="Tail specific protease" evidence="8">
    <location>
        <begin position="200"/>
        <end position="390"/>
    </location>
</feature>
<dbReference type="Gene3D" id="2.30.42.10">
    <property type="match status" value="1"/>
</dbReference>
<comment type="caution">
    <text evidence="9">The sequence shown here is derived from an EMBL/GenBank/DDBJ whole genome shotgun (WGS) entry which is preliminary data.</text>
</comment>
<feature type="domain" description="PDZ" evidence="7">
    <location>
        <begin position="122"/>
        <end position="198"/>
    </location>
</feature>
<dbReference type="AlphaFoldDB" id="A0A1G1UXB6"/>
<evidence type="ECO:0000256" key="6">
    <source>
        <dbReference type="SAM" id="Phobius"/>
    </source>
</evidence>
<dbReference type="Pfam" id="PF22694">
    <property type="entry name" value="CtpB_N-like"/>
    <property type="match status" value="1"/>
</dbReference>
<dbReference type="SMART" id="SM00245">
    <property type="entry name" value="TSPc"/>
    <property type="match status" value="1"/>
</dbReference>
<sequence length="407" mass="43890">MTFTLPQIRRFAFFVSVLILTFAAGWYAHDQFLRSGRIQLSSNDIKIYRSLPLDKSNIEFSLFWQVWDKLEADYYDKSKLNQKEMVLGAIKGMVAAVGDPYTVFLPPSEQKRTQDDLDGHFEGVGIEIGYKGTQLAVIAPIEGSPAEKAGVQSGDYIVGIKDDKGKTTSTYGMSIIDAVSSIRGPSGSKVTLLLTRAGVEKAIEADITRAKIDVPSVVLKFVGDNKEIANLQLKRFGGNTSGEWNKAISQIVAKNPKGIVLDVRNNPGGYLTEAVSVTSDFVSSGVAVIQQDGSGAKKESMVAGRARIPNAPVVVLINGGSASASEIVAGALKDHNRAKLVGEKSFGKGTIQEARPVAGNAGLHITIAKWLTPNGTWIHEKGIDPDIEVKFEAGKDVQLDKAMELLR</sequence>
<dbReference type="SMART" id="SM00228">
    <property type="entry name" value="PDZ"/>
    <property type="match status" value="1"/>
</dbReference>
<dbReference type="STRING" id="1797513.A2782_01370"/>
<evidence type="ECO:0000313" key="10">
    <source>
        <dbReference type="Proteomes" id="UP000177967"/>
    </source>
</evidence>
<keyword evidence="6" id="KW-0812">Transmembrane</keyword>
<dbReference type="InterPro" id="IPR004447">
    <property type="entry name" value="Peptidase_S41A"/>
</dbReference>
<dbReference type="Gene3D" id="3.90.226.10">
    <property type="entry name" value="2-enoyl-CoA Hydratase, Chain A, domain 1"/>
    <property type="match status" value="1"/>
</dbReference>
<dbReference type="InterPro" id="IPR029045">
    <property type="entry name" value="ClpP/crotonase-like_dom_sf"/>
</dbReference>
<gene>
    <name evidence="9" type="ORF">A2782_01370</name>
</gene>
<dbReference type="InterPro" id="IPR001478">
    <property type="entry name" value="PDZ"/>
</dbReference>
<keyword evidence="6" id="KW-0472">Membrane</keyword>